<organism evidence="9 10">
    <name type="scientific">Drosophila willistoni</name>
    <name type="common">Fruit fly</name>
    <dbReference type="NCBI Taxonomy" id="7260"/>
    <lineage>
        <taxon>Eukaryota</taxon>
        <taxon>Metazoa</taxon>
        <taxon>Ecdysozoa</taxon>
        <taxon>Arthropoda</taxon>
        <taxon>Hexapoda</taxon>
        <taxon>Insecta</taxon>
        <taxon>Pterygota</taxon>
        <taxon>Neoptera</taxon>
        <taxon>Endopterygota</taxon>
        <taxon>Diptera</taxon>
        <taxon>Brachycera</taxon>
        <taxon>Muscomorpha</taxon>
        <taxon>Ephydroidea</taxon>
        <taxon>Drosophilidae</taxon>
        <taxon>Drosophila</taxon>
        <taxon>Sophophora</taxon>
    </lineage>
</organism>
<evidence type="ECO:0000256" key="2">
    <source>
        <dbReference type="ARBA" id="ARBA00008880"/>
    </source>
</evidence>
<feature type="transmembrane region" description="Helical" evidence="7">
    <location>
        <begin position="115"/>
        <end position="139"/>
    </location>
</feature>
<dbReference type="SUPFAM" id="SSF49452">
    <property type="entry name" value="Starch-binding domain-like"/>
    <property type="match status" value="1"/>
</dbReference>
<evidence type="ECO:0000313" key="9">
    <source>
        <dbReference type="EMBL" id="EDW80348.1"/>
    </source>
</evidence>
<keyword evidence="3 7" id="KW-0812">Transmembrane</keyword>
<protein>
    <recommendedName>
        <fullName evidence="8">ER membrane protein complex subunit 7 beta-sandwich domain-containing protein</fullName>
    </recommendedName>
</protein>
<keyword evidence="4" id="KW-0732">Signal</keyword>
<evidence type="ECO:0000256" key="6">
    <source>
        <dbReference type="ARBA" id="ARBA00023136"/>
    </source>
</evidence>
<keyword evidence="10" id="KW-1185">Reference proteome</keyword>
<dbReference type="STRING" id="7260.B4N7K9"/>
<feature type="domain" description="ER membrane protein complex subunit 7 beta-sandwich" evidence="8">
    <location>
        <begin position="21"/>
        <end position="128"/>
    </location>
</feature>
<dbReference type="GO" id="GO:0072546">
    <property type="term" value="C:EMC complex"/>
    <property type="evidence" value="ECO:0007669"/>
    <property type="project" value="TreeGrafter"/>
</dbReference>
<evidence type="ECO:0000256" key="5">
    <source>
        <dbReference type="ARBA" id="ARBA00022989"/>
    </source>
</evidence>
<sequence length="198" mass="22896">MVYSIEGVILQPESNTSVSPNWLSEITLSINSGEYKGFVRKDGRFVISGVPHGSYVMFVDHPDIYFPPVQVEIINGKLRARQVNFVQTTLTVKMPYPLRLSPWQRRRYFHSREQWRIVDVILSPMFMIMAVPWVLMLVLPKLIDDPEMKREIENIPFPKLPADLPELSEILTSFLAPKQPLPVKDKTAFSKNSNKKRN</sequence>
<reference evidence="9 10" key="1">
    <citation type="journal article" date="2007" name="Nature">
        <title>Evolution of genes and genomes on the Drosophila phylogeny.</title>
        <authorList>
            <consortium name="Drosophila 12 Genomes Consortium"/>
            <person name="Clark A.G."/>
            <person name="Eisen M.B."/>
            <person name="Smith D.R."/>
            <person name="Bergman C.M."/>
            <person name="Oliver B."/>
            <person name="Markow T.A."/>
            <person name="Kaufman T.C."/>
            <person name="Kellis M."/>
            <person name="Gelbart W."/>
            <person name="Iyer V.N."/>
            <person name="Pollard D.A."/>
            <person name="Sackton T.B."/>
            <person name="Larracuente A.M."/>
            <person name="Singh N.D."/>
            <person name="Abad J.P."/>
            <person name="Abt D.N."/>
            <person name="Adryan B."/>
            <person name="Aguade M."/>
            <person name="Akashi H."/>
            <person name="Anderson W.W."/>
            <person name="Aquadro C.F."/>
            <person name="Ardell D.H."/>
            <person name="Arguello R."/>
            <person name="Artieri C.G."/>
            <person name="Barbash D.A."/>
            <person name="Barker D."/>
            <person name="Barsanti P."/>
            <person name="Batterham P."/>
            <person name="Batzoglou S."/>
            <person name="Begun D."/>
            <person name="Bhutkar A."/>
            <person name="Blanco E."/>
            <person name="Bosak S.A."/>
            <person name="Bradley R.K."/>
            <person name="Brand A.D."/>
            <person name="Brent M.R."/>
            <person name="Brooks A.N."/>
            <person name="Brown R.H."/>
            <person name="Butlin R.K."/>
            <person name="Caggese C."/>
            <person name="Calvi B.R."/>
            <person name="Bernardo de Carvalho A."/>
            <person name="Caspi A."/>
            <person name="Castrezana S."/>
            <person name="Celniker S.E."/>
            <person name="Chang J.L."/>
            <person name="Chapple C."/>
            <person name="Chatterji S."/>
            <person name="Chinwalla A."/>
            <person name="Civetta A."/>
            <person name="Clifton S.W."/>
            <person name="Comeron J.M."/>
            <person name="Costello J.C."/>
            <person name="Coyne J.A."/>
            <person name="Daub J."/>
            <person name="David R.G."/>
            <person name="Delcher A.L."/>
            <person name="Delehaunty K."/>
            <person name="Do C.B."/>
            <person name="Ebling H."/>
            <person name="Edwards K."/>
            <person name="Eickbush T."/>
            <person name="Evans J.D."/>
            <person name="Filipski A."/>
            <person name="Findeiss S."/>
            <person name="Freyhult E."/>
            <person name="Fulton L."/>
            <person name="Fulton R."/>
            <person name="Garcia A.C."/>
            <person name="Gardiner A."/>
            <person name="Garfield D.A."/>
            <person name="Garvin B.E."/>
            <person name="Gibson G."/>
            <person name="Gilbert D."/>
            <person name="Gnerre S."/>
            <person name="Godfrey J."/>
            <person name="Good R."/>
            <person name="Gotea V."/>
            <person name="Gravely B."/>
            <person name="Greenberg A.J."/>
            <person name="Griffiths-Jones S."/>
            <person name="Gross S."/>
            <person name="Guigo R."/>
            <person name="Gustafson E.A."/>
            <person name="Haerty W."/>
            <person name="Hahn M.W."/>
            <person name="Halligan D.L."/>
            <person name="Halpern A.L."/>
            <person name="Halter G.M."/>
            <person name="Han M.V."/>
            <person name="Heger A."/>
            <person name="Hillier L."/>
            <person name="Hinrichs A.S."/>
            <person name="Holmes I."/>
            <person name="Hoskins R.A."/>
            <person name="Hubisz M.J."/>
            <person name="Hultmark D."/>
            <person name="Huntley M.A."/>
            <person name="Jaffe D.B."/>
            <person name="Jagadeeshan S."/>
            <person name="Jeck W.R."/>
            <person name="Johnson J."/>
            <person name="Jones C.D."/>
            <person name="Jordan W.C."/>
            <person name="Karpen G.H."/>
            <person name="Kataoka E."/>
            <person name="Keightley P.D."/>
            <person name="Kheradpour P."/>
            <person name="Kirkness E.F."/>
            <person name="Koerich L.B."/>
            <person name="Kristiansen K."/>
            <person name="Kudrna D."/>
            <person name="Kulathinal R.J."/>
            <person name="Kumar S."/>
            <person name="Kwok R."/>
            <person name="Lander E."/>
            <person name="Langley C.H."/>
            <person name="Lapoint R."/>
            <person name="Lazzaro B.P."/>
            <person name="Lee S.J."/>
            <person name="Levesque L."/>
            <person name="Li R."/>
            <person name="Lin C.F."/>
            <person name="Lin M.F."/>
            <person name="Lindblad-Toh K."/>
            <person name="Llopart A."/>
            <person name="Long M."/>
            <person name="Low L."/>
            <person name="Lozovsky E."/>
            <person name="Lu J."/>
            <person name="Luo M."/>
            <person name="Machado C.A."/>
            <person name="Makalowski W."/>
            <person name="Marzo M."/>
            <person name="Matsuda M."/>
            <person name="Matzkin L."/>
            <person name="McAllister B."/>
            <person name="McBride C.S."/>
            <person name="McKernan B."/>
            <person name="McKernan K."/>
            <person name="Mendez-Lago M."/>
            <person name="Minx P."/>
            <person name="Mollenhauer M.U."/>
            <person name="Montooth K."/>
            <person name="Mount S.M."/>
            <person name="Mu X."/>
            <person name="Myers E."/>
            <person name="Negre B."/>
            <person name="Newfeld S."/>
            <person name="Nielsen R."/>
            <person name="Noor M.A."/>
            <person name="O'Grady P."/>
            <person name="Pachter L."/>
            <person name="Papaceit M."/>
            <person name="Parisi M.J."/>
            <person name="Parisi M."/>
            <person name="Parts L."/>
            <person name="Pedersen J.S."/>
            <person name="Pesole G."/>
            <person name="Phillippy A.M."/>
            <person name="Ponting C.P."/>
            <person name="Pop M."/>
            <person name="Porcelli D."/>
            <person name="Powell J.R."/>
            <person name="Prohaska S."/>
            <person name="Pruitt K."/>
            <person name="Puig M."/>
            <person name="Quesneville H."/>
            <person name="Ram K.R."/>
            <person name="Rand D."/>
            <person name="Rasmussen M.D."/>
            <person name="Reed L.K."/>
            <person name="Reenan R."/>
            <person name="Reily A."/>
            <person name="Remington K.A."/>
            <person name="Rieger T.T."/>
            <person name="Ritchie M.G."/>
            <person name="Robin C."/>
            <person name="Rogers Y.H."/>
            <person name="Rohde C."/>
            <person name="Rozas J."/>
            <person name="Rubenfield M.J."/>
            <person name="Ruiz A."/>
            <person name="Russo S."/>
            <person name="Salzberg S.L."/>
            <person name="Sanchez-Gracia A."/>
            <person name="Saranga D.J."/>
            <person name="Sato H."/>
            <person name="Schaeffer S.W."/>
            <person name="Schatz M.C."/>
            <person name="Schlenke T."/>
            <person name="Schwartz R."/>
            <person name="Segarra C."/>
            <person name="Singh R.S."/>
            <person name="Sirot L."/>
            <person name="Sirota M."/>
            <person name="Sisneros N.B."/>
            <person name="Smith C.D."/>
            <person name="Smith T.F."/>
            <person name="Spieth J."/>
            <person name="Stage D.E."/>
            <person name="Stark A."/>
            <person name="Stephan W."/>
            <person name="Strausberg R.L."/>
            <person name="Strempel S."/>
            <person name="Sturgill D."/>
            <person name="Sutton G."/>
            <person name="Sutton G.G."/>
            <person name="Tao W."/>
            <person name="Teichmann S."/>
            <person name="Tobari Y.N."/>
            <person name="Tomimura Y."/>
            <person name="Tsolas J.M."/>
            <person name="Valente V.L."/>
            <person name="Venter E."/>
            <person name="Venter J.C."/>
            <person name="Vicario S."/>
            <person name="Vieira F.G."/>
            <person name="Vilella A.J."/>
            <person name="Villasante A."/>
            <person name="Walenz B."/>
            <person name="Wang J."/>
            <person name="Wasserman M."/>
            <person name="Watts T."/>
            <person name="Wilson D."/>
            <person name="Wilson R.K."/>
            <person name="Wing R.A."/>
            <person name="Wolfner M.F."/>
            <person name="Wong A."/>
            <person name="Wong G.K."/>
            <person name="Wu C.I."/>
            <person name="Wu G."/>
            <person name="Yamamoto D."/>
            <person name="Yang H.P."/>
            <person name="Yang S.P."/>
            <person name="Yorke J.A."/>
            <person name="Yoshida K."/>
            <person name="Zdobnov E."/>
            <person name="Zhang P."/>
            <person name="Zhang Y."/>
            <person name="Zimin A.V."/>
            <person name="Baldwin J."/>
            <person name="Abdouelleil A."/>
            <person name="Abdulkadir J."/>
            <person name="Abebe A."/>
            <person name="Abera B."/>
            <person name="Abreu J."/>
            <person name="Acer S.C."/>
            <person name="Aftuck L."/>
            <person name="Alexander A."/>
            <person name="An P."/>
            <person name="Anderson E."/>
            <person name="Anderson S."/>
            <person name="Arachi H."/>
            <person name="Azer M."/>
            <person name="Bachantsang P."/>
            <person name="Barry A."/>
            <person name="Bayul T."/>
            <person name="Berlin A."/>
            <person name="Bessette D."/>
            <person name="Bloom T."/>
            <person name="Blye J."/>
            <person name="Boguslavskiy L."/>
            <person name="Bonnet C."/>
            <person name="Boukhgalter B."/>
            <person name="Bourzgui I."/>
            <person name="Brown A."/>
            <person name="Cahill P."/>
            <person name="Channer S."/>
            <person name="Cheshatsang Y."/>
            <person name="Chuda L."/>
            <person name="Citroen M."/>
            <person name="Collymore A."/>
            <person name="Cooke P."/>
            <person name="Costello M."/>
            <person name="D'Aco K."/>
            <person name="Daza R."/>
            <person name="De Haan G."/>
            <person name="DeGray S."/>
            <person name="DeMaso C."/>
            <person name="Dhargay N."/>
            <person name="Dooley K."/>
            <person name="Dooley E."/>
            <person name="Doricent M."/>
            <person name="Dorje P."/>
            <person name="Dorjee K."/>
            <person name="Dupes A."/>
            <person name="Elong R."/>
            <person name="Falk J."/>
            <person name="Farina A."/>
            <person name="Faro S."/>
            <person name="Ferguson D."/>
            <person name="Fisher S."/>
            <person name="Foley C.D."/>
            <person name="Franke A."/>
            <person name="Friedrich D."/>
            <person name="Gadbois L."/>
            <person name="Gearin G."/>
            <person name="Gearin C.R."/>
            <person name="Giannoukos G."/>
            <person name="Goode T."/>
            <person name="Graham J."/>
            <person name="Grandbois E."/>
            <person name="Grewal S."/>
            <person name="Gyaltsen K."/>
            <person name="Hafez N."/>
            <person name="Hagos B."/>
            <person name="Hall J."/>
            <person name="Henson C."/>
            <person name="Hollinger A."/>
            <person name="Honan T."/>
            <person name="Huard M.D."/>
            <person name="Hughes L."/>
            <person name="Hurhula B."/>
            <person name="Husby M.E."/>
            <person name="Kamat A."/>
            <person name="Kanga B."/>
            <person name="Kashin S."/>
            <person name="Khazanovich D."/>
            <person name="Kisner P."/>
            <person name="Lance K."/>
            <person name="Lara M."/>
            <person name="Lee W."/>
            <person name="Lennon N."/>
            <person name="Letendre F."/>
            <person name="LeVine R."/>
            <person name="Lipovsky A."/>
            <person name="Liu X."/>
            <person name="Liu J."/>
            <person name="Liu S."/>
            <person name="Lokyitsang T."/>
            <person name="Lokyitsang Y."/>
            <person name="Lubonja R."/>
            <person name="Lui A."/>
            <person name="MacDonald P."/>
            <person name="Magnisalis V."/>
            <person name="Maru K."/>
            <person name="Matthews C."/>
            <person name="McCusker W."/>
            <person name="McDonough S."/>
            <person name="Mehta T."/>
            <person name="Meldrim J."/>
            <person name="Meneus L."/>
            <person name="Mihai O."/>
            <person name="Mihalev A."/>
            <person name="Mihova T."/>
            <person name="Mittelman R."/>
            <person name="Mlenga V."/>
            <person name="Montmayeur A."/>
            <person name="Mulrain L."/>
            <person name="Navidi A."/>
            <person name="Naylor J."/>
            <person name="Negash T."/>
            <person name="Nguyen T."/>
            <person name="Nguyen N."/>
            <person name="Nicol R."/>
            <person name="Norbu C."/>
            <person name="Norbu N."/>
            <person name="Novod N."/>
            <person name="O'Neill B."/>
            <person name="Osman S."/>
            <person name="Markiewicz E."/>
            <person name="Oyono O.L."/>
            <person name="Patti C."/>
            <person name="Phunkhang P."/>
            <person name="Pierre F."/>
            <person name="Priest M."/>
            <person name="Raghuraman S."/>
            <person name="Rege F."/>
            <person name="Reyes R."/>
            <person name="Rise C."/>
            <person name="Rogov P."/>
            <person name="Ross K."/>
            <person name="Ryan E."/>
            <person name="Settipalli S."/>
            <person name="Shea T."/>
            <person name="Sherpa N."/>
            <person name="Shi L."/>
            <person name="Shih D."/>
            <person name="Sparrow T."/>
            <person name="Spaulding J."/>
            <person name="Stalker J."/>
            <person name="Stange-Thomann N."/>
            <person name="Stavropoulos S."/>
            <person name="Stone C."/>
            <person name="Strader C."/>
            <person name="Tesfaye S."/>
            <person name="Thomson T."/>
            <person name="Thoulutsang Y."/>
            <person name="Thoulutsang D."/>
            <person name="Topham K."/>
            <person name="Topping I."/>
            <person name="Tsamla T."/>
            <person name="Vassiliev H."/>
            <person name="Vo A."/>
            <person name="Wangchuk T."/>
            <person name="Wangdi T."/>
            <person name="Weiand M."/>
            <person name="Wilkinson J."/>
            <person name="Wilson A."/>
            <person name="Yadav S."/>
            <person name="Young G."/>
            <person name="Yu Q."/>
            <person name="Zembek L."/>
            <person name="Zhong D."/>
            <person name="Zimmer A."/>
            <person name="Zwirko Z."/>
            <person name="Jaffe D.B."/>
            <person name="Alvarez P."/>
            <person name="Brockman W."/>
            <person name="Butler J."/>
            <person name="Chin C."/>
            <person name="Gnerre S."/>
            <person name="Grabherr M."/>
            <person name="Kleber M."/>
            <person name="Mauceli E."/>
            <person name="MacCallum I."/>
        </authorList>
    </citation>
    <scope>NUCLEOTIDE SEQUENCE [LARGE SCALE GENOMIC DNA]</scope>
    <source>
        <strain evidence="10">Tucson 14030-0811.24</strain>
    </source>
</reference>
<dbReference type="GO" id="GO:0030246">
    <property type="term" value="F:carbohydrate binding"/>
    <property type="evidence" value="ECO:0007669"/>
    <property type="project" value="InterPro"/>
</dbReference>
<dbReference type="eggNOG" id="KOG3306">
    <property type="taxonomic scope" value="Eukaryota"/>
</dbReference>
<dbReference type="OrthoDB" id="27095at2759"/>
<dbReference type="KEGG" id="dwi:6646713"/>
<dbReference type="EMBL" id="CH964214">
    <property type="protein sequence ID" value="EDW80348.1"/>
    <property type="molecule type" value="Genomic_DNA"/>
</dbReference>
<comment type="similarity">
    <text evidence="2">Belongs to the EMC7 family.</text>
</comment>
<dbReference type="PhylomeDB" id="B4N7K9"/>
<evidence type="ECO:0000256" key="3">
    <source>
        <dbReference type="ARBA" id="ARBA00022692"/>
    </source>
</evidence>
<dbReference type="InterPro" id="IPR039163">
    <property type="entry name" value="EMC7"/>
</dbReference>
<evidence type="ECO:0000256" key="4">
    <source>
        <dbReference type="ARBA" id="ARBA00022729"/>
    </source>
</evidence>
<gene>
    <name evidence="9" type="primary">Dwil\GK18704</name>
    <name evidence="9" type="ORF">Dwil_GK18704</name>
</gene>
<dbReference type="Pfam" id="PF09430">
    <property type="entry name" value="EMC7_beta-sandw"/>
    <property type="match status" value="1"/>
</dbReference>
<dbReference type="AlphaFoldDB" id="B4N7K9"/>
<evidence type="ECO:0000256" key="7">
    <source>
        <dbReference type="SAM" id="Phobius"/>
    </source>
</evidence>
<evidence type="ECO:0000259" key="8">
    <source>
        <dbReference type="Pfam" id="PF09430"/>
    </source>
</evidence>
<dbReference type="InParanoid" id="B4N7K9"/>
<dbReference type="InterPro" id="IPR013784">
    <property type="entry name" value="Carb-bd-like_fold"/>
</dbReference>
<proteinExistence type="inferred from homology"/>
<dbReference type="Proteomes" id="UP000007798">
    <property type="component" value="Unassembled WGS sequence"/>
</dbReference>
<dbReference type="InterPro" id="IPR019008">
    <property type="entry name" value="Beta_sandwich_EMC7"/>
</dbReference>
<name>B4N7K9_DROWI</name>
<evidence type="ECO:0000313" key="10">
    <source>
        <dbReference type="Proteomes" id="UP000007798"/>
    </source>
</evidence>
<dbReference type="OMA" id="EMENMQM"/>
<dbReference type="HOGENOM" id="CLU_073620_1_0_1"/>
<keyword evidence="6 7" id="KW-0472">Membrane</keyword>
<comment type="subcellular location">
    <subcellularLocation>
        <location evidence="1">Membrane</location>
        <topology evidence="1">Single-pass membrane protein</topology>
    </subcellularLocation>
</comment>
<accession>B4N7K9</accession>
<keyword evidence="5 7" id="KW-1133">Transmembrane helix</keyword>
<dbReference type="PANTHER" id="PTHR13605">
    <property type="entry name" value="ER MEMBRANE PROTEIN COMPLEX SUBUNIT 7"/>
    <property type="match status" value="1"/>
</dbReference>
<dbReference type="PANTHER" id="PTHR13605:SF4">
    <property type="entry name" value="ER MEMBRANE PROTEIN COMPLEX SUBUNIT 7"/>
    <property type="match status" value="1"/>
</dbReference>
<evidence type="ECO:0000256" key="1">
    <source>
        <dbReference type="ARBA" id="ARBA00004167"/>
    </source>
</evidence>